<dbReference type="SMART" id="SM01274">
    <property type="entry name" value="malic"/>
    <property type="match status" value="1"/>
</dbReference>
<proteinExistence type="inferred from homology"/>
<evidence type="ECO:0000313" key="13">
    <source>
        <dbReference type="EMBL" id="HJG88455.1"/>
    </source>
</evidence>
<evidence type="ECO:0000313" key="14">
    <source>
        <dbReference type="Proteomes" id="UP000757103"/>
    </source>
</evidence>
<dbReference type="Gene3D" id="3.40.50.10950">
    <property type="match status" value="1"/>
</dbReference>
<comment type="cofactor">
    <cofactor evidence="1">
        <name>Mn(2+)</name>
        <dbReference type="ChEBI" id="CHEBI:29035"/>
    </cofactor>
</comment>
<name>A0A921MQ42_9BACT</name>
<feature type="binding site" evidence="10">
    <location>
        <position position="162"/>
    </location>
    <ligand>
        <name>a divalent metal cation</name>
        <dbReference type="ChEBI" id="CHEBI:60240"/>
    </ligand>
</feature>
<evidence type="ECO:0000259" key="11">
    <source>
        <dbReference type="SMART" id="SM00919"/>
    </source>
</evidence>
<dbReference type="SMART" id="SM00919">
    <property type="entry name" value="Malic_M"/>
    <property type="match status" value="1"/>
</dbReference>
<comment type="caution">
    <text evidence="13">The sequence shown here is derived from an EMBL/GenBank/DDBJ whole genome shotgun (WGS) entry which is preliminary data.</text>
</comment>
<feature type="binding site" evidence="10">
    <location>
        <begin position="76"/>
        <end position="83"/>
    </location>
    <ligand>
        <name>NADP(+)</name>
        <dbReference type="ChEBI" id="CHEBI:58349"/>
    </ligand>
</feature>
<dbReference type="PANTHER" id="PTHR43237">
    <property type="entry name" value="NADP-DEPENDENT MALIC ENZYME"/>
    <property type="match status" value="1"/>
</dbReference>
<protein>
    <submittedName>
        <fullName evidence="13">NADP-dependent malic enzyme</fullName>
    </submittedName>
</protein>
<dbReference type="EMBL" id="DYUD01000011">
    <property type="protein sequence ID" value="HJG88455.1"/>
    <property type="molecule type" value="Genomic_DNA"/>
</dbReference>
<dbReference type="SUPFAM" id="SSF51735">
    <property type="entry name" value="NAD(P)-binding Rossmann-fold domains"/>
    <property type="match status" value="1"/>
</dbReference>
<dbReference type="Pfam" id="PF00390">
    <property type="entry name" value="malic"/>
    <property type="match status" value="1"/>
</dbReference>
<dbReference type="Gene3D" id="3.40.50.10380">
    <property type="entry name" value="Malic enzyme, N-terminal domain"/>
    <property type="match status" value="1"/>
</dbReference>
<dbReference type="InterPro" id="IPR012188">
    <property type="entry name" value="ME_PTA"/>
</dbReference>
<evidence type="ECO:0000256" key="7">
    <source>
        <dbReference type="ARBA" id="ARBA00023268"/>
    </source>
</evidence>
<dbReference type="InterPro" id="IPR042112">
    <property type="entry name" value="P_AcTrfase_dom2"/>
</dbReference>
<dbReference type="GO" id="GO:0051287">
    <property type="term" value="F:NAD binding"/>
    <property type="evidence" value="ECO:0007669"/>
    <property type="project" value="InterPro"/>
</dbReference>
<dbReference type="InterPro" id="IPR046346">
    <property type="entry name" value="Aminoacid_DH-like_N_sf"/>
</dbReference>
<dbReference type="GO" id="GO:0004470">
    <property type="term" value="F:malic enzyme activity"/>
    <property type="evidence" value="ECO:0007669"/>
    <property type="project" value="InterPro"/>
</dbReference>
<evidence type="ECO:0000256" key="9">
    <source>
        <dbReference type="PIRSR" id="PIRSR036684-2"/>
    </source>
</evidence>
<dbReference type="GO" id="GO:0046872">
    <property type="term" value="F:metal ion binding"/>
    <property type="evidence" value="ECO:0007669"/>
    <property type="project" value="UniProtKB-KW"/>
</dbReference>
<feature type="binding site" evidence="9">
    <location>
        <position position="137"/>
    </location>
    <ligand>
        <name>a divalent metal cation</name>
        <dbReference type="ChEBI" id="CHEBI:60240"/>
    </ligand>
</feature>
<reference evidence="13" key="1">
    <citation type="journal article" date="2021" name="PeerJ">
        <title>Extensive microbial diversity within the chicken gut microbiome revealed by metagenomics and culture.</title>
        <authorList>
            <person name="Gilroy R."/>
            <person name="Ravi A."/>
            <person name="Getino M."/>
            <person name="Pursley I."/>
            <person name="Horton D.L."/>
            <person name="Alikhan N.F."/>
            <person name="Baker D."/>
            <person name="Gharbi K."/>
            <person name="Hall N."/>
            <person name="Watson M."/>
            <person name="Adriaenssens E.M."/>
            <person name="Foster-Nyarko E."/>
            <person name="Jarju S."/>
            <person name="Secka A."/>
            <person name="Antonio M."/>
            <person name="Oren A."/>
            <person name="Chaudhuri R.R."/>
            <person name="La Ragione R."/>
            <person name="Hildebrand F."/>
            <person name="Pallen M.J."/>
        </authorList>
    </citation>
    <scope>NUCLEOTIDE SEQUENCE</scope>
    <source>
        <strain evidence="13">CHK121-7720</strain>
    </source>
</reference>
<evidence type="ECO:0000256" key="2">
    <source>
        <dbReference type="ARBA" id="ARBA00001946"/>
    </source>
</evidence>
<dbReference type="GO" id="GO:0006108">
    <property type="term" value="P:malate metabolic process"/>
    <property type="evidence" value="ECO:0007669"/>
    <property type="project" value="InterPro"/>
</dbReference>
<feature type="active site" description="Proton acceptor" evidence="8">
    <location>
        <position position="94"/>
    </location>
</feature>
<comment type="similarity">
    <text evidence="4">In the C-terminal section; belongs to the phosphate acetyltransferase and butyryltransferase family.</text>
</comment>
<dbReference type="InterPro" id="IPR012301">
    <property type="entry name" value="Malic_N_dom"/>
</dbReference>
<dbReference type="CDD" id="cd05311">
    <property type="entry name" value="NAD_bind_2_malic_enz"/>
    <property type="match status" value="1"/>
</dbReference>
<dbReference type="SUPFAM" id="SSF53659">
    <property type="entry name" value="Isocitrate/Isopropylmalate dehydrogenase-like"/>
    <property type="match status" value="1"/>
</dbReference>
<evidence type="ECO:0000256" key="4">
    <source>
        <dbReference type="ARBA" id="ARBA00008756"/>
    </source>
</evidence>
<keyword evidence="7" id="KW-0511">Multifunctional enzyme</keyword>
<dbReference type="PANTHER" id="PTHR43237:SF4">
    <property type="entry name" value="NADP-DEPENDENT MALIC ENZYME"/>
    <property type="match status" value="1"/>
</dbReference>
<dbReference type="RefSeq" id="WP_025279539.1">
    <property type="nucleotide sequence ID" value="NZ_CAKMIC010000005.1"/>
</dbReference>
<dbReference type="InterPro" id="IPR042113">
    <property type="entry name" value="P_AcTrfase_dom1"/>
</dbReference>
<dbReference type="InterPro" id="IPR012302">
    <property type="entry name" value="Malic_NAD-bd"/>
</dbReference>
<dbReference type="Pfam" id="PF01515">
    <property type="entry name" value="PTA_PTB"/>
    <property type="match status" value="1"/>
</dbReference>
<keyword evidence="5 9" id="KW-0479">Metal-binding</keyword>
<dbReference type="GeneID" id="90530271"/>
<dbReference type="FunFam" id="3.40.50.720:FF:000095">
    <property type="entry name" value="NADP-dependent malic enzyme"/>
    <property type="match status" value="1"/>
</dbReference>
<evidence type="ECO:0000256" key="6">
    <source>
        <dbReference type="ARBA" id="ARBA00023002"/>
    </source>
</evidence>
<dbReference type="InterPro" id="IPR036291">
    <property type="entry name" value="NAD(P)-bd_dom_sf"/>
</dbReference>
<dbReference type="AlphaFoldDB" id="A0A921MQ42"/>
<gene>
    <name evidence="13" type="ORF">K8U91_03110</name>
</gene>
<dbReference type="FunFam" id="3.40.50.10380:FF:000003">
    <property type="entry name" value="NADP-dependent malic enzyme"/>
    <property type="match status" value="1"/>
</dbReference>
<feature type="binding site" evidence="9">
    <location>
        <position position="136"/>
    </location>
    <ligand>
        <name>a divalent metal cation</name>
        <dbReference type="ChEBI" id="CHEBI:60240"/>
    </ligand>
</feature>
<dbReference type="GO" id="GO:0016616">
    <property type="term" value="F:oxidoreductase activity, acting on the CH-OH group of donors, NAD or NADP as acceptor"/>
    <property type="evidence" value="ECO:0007669"/>
    <property type="project" value="InterPro"/>
</dbReference>
<organism evidence="13 14">
    <name type="scientific">Barnesiella viscericola</name>
    <dbReference type="NCBI Taxonomy" id="397865"/>
    <lineage>
        <taxon>Bacteria</taxon>
        <taxon>Pseudomonadati</taxon>
        <taxon>Bacteroidota</taxon>
        <taxon>Bacteroidia</taxon>
        <taxon>Bacteroidales</taxon>
        <taxon>Barnesiellaceae</taxon>
        <taxon>Barnesiella</taxon>
    </lineage>
</organism>
<dbReference type="InterPro" id="IPR037062">
    <property type="entry name" value="Malic_N_dom_sf"/>
</dbReference>
<reference evidence="13" key="2">
    <citation type="submission" date="2021-09" db="EMBL/GenBank/DDBJ databases">
        <authorList>
            <person name="Gilroy R."/>
        </authorList>
    </citation>
    <scope>NUCLEOTIDE SEQUENCE</scope>
    <source>
        <strain evidence="13">CHK121-7720</strain>
    </source>
</reference>
<comment type="similarity">
    <text evidence="3">In the N-terminal section; belongs to the malic enzymes family.</text>
</comment>
<keyword evidence="6" id="KW-0560">Oxidoreductase</keyword>
<dbReference type="Pfam" id="PF03949">
    <property type="entry name" value="Malic_M"/>
    <property type="match status" value="1"/>
</dbReference>
<evidence type="ECO:0000256" key="8">
    <source>
        <dbReference type="PIRSR" id="PIRSR036684-1"/>
    </source>
</evidence>
<sequence length="761" mass="84168">MSKVLKEDALKYHSEGKAGKIEVIPTKPYSTQHDLSLAYTPGVAEPCLEIEKDPDKAYEYTAKGNLVAVISNGTAVLGLGDIGALAGKPVMEGKGLLFKIFAGIDVFDIEINEKDPDKFIEAVKAISPTFGGINLEDIKAPECFEIETRLKEELDIPVMHDDQHGTAIISGAGLLNALEIQGKKIEEARLVVNGAGAAAISCTKLYMGLGIKRENIVMVDSKGVIRSDRPNLPPSKQQFATDRTDIHTLEEAMRGADIFLGLSVADVLTTEMVQSMNERPIVFALANPNPEISYDKAMASRDDLIFATGRSDYPNQINNVLGFPYIFRGALDVRATTINEEMKRAATYAIAQLTKEPVPDVVNSAYGLKRISFGPEYIIPKALDPRLLTAVAPAVARAAMESGVAQHPITDWDAYNDRLKKLMGYDNKMLREFTEMARKDPKRVVFAEANHANMLQAAATALRDGICKPILLGNDELIGKLAASIGVDLTGMQIINLRHPDEEDRRCRYAKLLTEKRQREGMTYPEAHEKMFDRNYFGMMMVEAGEADAFITGTYSKYAETIQIAKEVIGIRPGYKHFGAMHIMNTKRGTYFIADTLINRKPTTETLVDIAKLAYDSVRFFAQDPVIAMVSYSNFGSDNLGSPQRVHEAIEILHQQYPEIVIDGEMQMNFALNNKLRDKTYPFNKLKGREVNTIVFPNLSSANSAYKLMLEMGVAETIGPIQMGLNKPIHFTDIASSSRDIVNLTTVAVLDAIVQERRNKQ</sequence>
<dbReference type="InterPro" id="IPR045213">
    <property type="entry name" value="Malic_NAD-bd_bact_type"/>
</dbReference>
<dbReference type="SUPFAM" id="SSF53223">
    <property type="entry name" value="Aminoacid dehydrogenase-like, N-terminal domain"/>
    <property type="match status" value="1"/>
</dbReference>
<dbReference type="InterPro" id="IPR051674">
    <property type="entry name" value="Malate_Decarboxylase"/>
</dbReference>
<feature type="domain" description="Malic enzyme NAD-binding" evidence="11">
    <location>
        <begin position="163"/>
        <end position="400"/>
    </location>
</feature>
<dbReference type="Proteomes" id="UP000757103">
    <property type="component" value="Unassembled WGS sequence"/>
</dbReference>
<evidence type="ECO:0000256" key="5">
    <source>
        <dbReference type="ARBA" id="ARBA00022723"/>
    </source>
</evidence>
<feature type="binding site" evidence="10">
    <location>
        <position position="287"/>
    </location>
    <ligand>
        <name>a divalent metal cation</name>
        <dbReference type="ChEBI" id="CHEBI:60240"/>
    </ligand>
</feature>
<comment type="cofactor">
    <cofactor evidence="2">
        <name>Mg(2+)</name>
        <dbReference type="ChEBI" id="CHEBI:18420"/>
    </cofactor>
</comment>
<evidence type="ECO:0000259" key="12">
    <source>
        <dbReference type="SMART" id="SM01274"/>
    </source>
</evidence>
<dbReference type="Gene3D" id="3.40.50.10750">
    <property type="entry name" value="Isocitrate/Isopropylmalate dehydrogenase-like"/>
    <property type="match status" value="1"/>
</dbReference>
<evidence type="ECO:0000256" key="10">
    <source>
        <dbReference type="PIRSR" id="PIRSR036684-3"/>
    </source>
</evidence>
<accession>A0A921MQ42</accession>
<dbReference type="PIRSF" id="PIRSF036684">
    <property type="entry name" value="ME_PTA"/>
    <property type="match status" value="1"/>
</dbReference>
<keyword evidence="10" id="KW-0521">NADP</keyword>
<dbReference type="Gene3D" id="3.40.50.720">
    <property type="entry name" value="NAD(P)-binding Rossmann-like Domain"/>
    <property type="match status" value="1"/>
</dbReference>
<dbReference type="GO" id="GO:0016746">
    <property type="term" value="F:acyltransferase activity"/>
    <property type="evidence" value="ECO:0007669"/>
    <property type="project" value="InterPro"/>
</dbReference>
<feature type="domain" description="Malic enzyme N-terminal" evidence="12">
    <location>
        <begin position="18"/>
        <end position="151"/>
    </location>
</feature>
<evidence type="ECO:0000256" key="3">
    <source>
        <dbReference type="ARBA" id="ARBA00007686"/>
    </source>
</evidence>
<evidence type="ECO:0000256" key="1">
    <source>
        <dbReference type="ARBA" id="ARBA00001936"/>
    </source>
</evidence>
<dbReference type="InterPro" id="IPR002505">
    <property type="entry name" value="PTA_PTB"/>
</dbReference>